<evidence type="ECO:0000313" key="1">
    <source>
        <dbReference type="EMBL" id="PMB19075.1"/>
    </source>
</evidence>
<name>A0A2N6L9Q7_9CYAN</name>
<accession>A0A2N6L9Q7</accession>
<organism evidence="1 2">
    <name type="scientific">Fischerella thermalis CCMEE 5318</name>
    <dbReference type="NCBI Taxonomy" id="2019666"/>
    <lineage>
        <taxon>Bacteria</taxon>
        <taxon>Bacillati</taxon>
        <taxon>Cyanobacteriota</taxon>
        <taxon>Cyanophyceae</taxon>
        <taxon>Nostocales</taxon>
        <taxon>Hapalosiphonaceae</taxon>
        <taxon>Fischerella</taxon>
    </lineage>
</organism>
<evidence type="ECO:0000313" key="2">
    <source>
        <dbReference type="Proteomes" id="UP000235081"/>
    </source>
</evidence>
<dbReference type="RefSeq" id="WP_102182818.1">
    <property type="nucleotide sequence ID" value="NZ_NMQE01000636.1"/>
</dbReference>
<sequence length="475" mass="54519">MLSQNLSEFFDTSLHLNCPQISLRKELINSQEIYQGSGSITRTSEGQLELKLSYFDDNSWLLLFEHIEELGEKRGSLTRISDKSAGIGKIVPESEYFSLSAIDSQGREWTSTRVLISQRSFQSNLVTLIAQLHEISYTIQSSSNEKASMCLQLCGDINIPHNTLMQTEEELECFRFPSLAHFFACGYEFFINHQNGITIIEVISDCQELPAFIETRVCEALQFVLSDFITWSTLELNQSTQRTIRIRSLLNKNKKTKLRPPIRFEKLDITKDIWKLYENYLQHILKDSERMLHPISGWIARIIEARTVCLESEMLTLSVAVESLLTIEPLKQLSEKEASLDDDSDDEYNNLQSQISLIQSVIEPLSIDNSLRTRLTGFLGNIKSVSSVSAMDRLRNLVDKGLLDKKLVDAWKDVRNSAAHGYVLEPEKFGKYHKLSNQVTVLFNHLVFLIIGYVGKYTDYREDGWIKKDYNRNSN</sequence>
<proteinExistence type="predicted"/>
<dbReference type="EMBL" id="NMQE01000636">
    <property type="protein sequence ID" value="PMB19075.1"/>
    <property type="molecule type" value="Genomic_DNA"/>
</dbReference>
<gene>
    <name evidence="1" type="ORF">CEN46_19475</name>
</gene>
<evidence type="ECO:0008006" key="3">
    <source>
        <dbReference type="Google" id="ProtNLM"/>
    </source>
</evidence>
<protein>
    <recommendedName>
        <fullName evidence="3">ApeA N-terminal domain-containing protein</fullName>
    </recommendedName>
</protein>
<dbReference type="Proteomes" id="UP000235081">
    <property type="component" value="Unassembled WGS sequence"/>
</dbReference>
<reference evidence="1 2" key="1">
    <citation type="submission" date="2017-07" db="EMBL/GenBank/DDBJ databases">
        <title>Genomes of Fischerella (Mastigocladus) sp. strains.</title>
        <authorList>
            <person name="Miller S.R."/>
        </authorList>
    </citation>
    <scope>NUCLEOTIDE SEQUENCE [LARGE SCALE GENOMIC DNA]</scope>
    <source>
        <strain evidence="1 2">CCMEE 5318</strain>
    </source>
</reference>
<dbReference type="AlphaFoldDB" id="A0A2N6L9Q7"/>
<comment type="caution">
    <text evidence="1">The sequence shown here is derived from an EMBL/GenBank/DDBJ whole genome shotgun (WGS) entry which is preliminary data.</text>
</comment>